<dbReference type="SMART" id="SM00857">
    <property type="entry name" value="Resolvase"/>
    <property type="match status" value="1"/>
</dbReference>
<dbReference type="PROSITE" id="PS51736">
    <property type="entry name" value="RECOMBINASES_3"/>
    <property type="match status" value="1"/>
</dbReference>
<dbReference type="Gene3D" id="3.40.50.1390">
    <property type="entry name" value="Resolvase, N-terminal catalytic domain"/>
    <property type="match status" value="1"/>
</dbReference>
<organism evidence="3 4">
    <name type="scientific">Victivallis vadensis</name>
    <dbReference type="NCBI Taxonomy" id="172901"/>
    <lineage>
        <taxon>Bacteria</taxon>
        <taxon>Pseudomonadati</taxon>
        <taxon>Lentisphaerota</taxon>
        <taxon>Lentisphaeria</taxon>
        <taxon>Victivallales</taxon>
        <taxon>Victivallaceae</taxon>
        <taxon>Victivallis</taxon>
    </lineage>
</organism>
<sequence>MKYLIYARVSPKGSSWDGTETSIQMQIDYCREYIKFHGGEVFAVITDEFYSGKDTARPGFSQIMEQLHAGNANWDTLIVYKLSRMSRNLRDGAEIFATLFEQGKGFISATEHLDFSTPSGRAMLGVMQVFNQFEREQTAENIRNKMVSIAARGMWPTGNPPFGYKRGARKDNKLYIDPRKAQIVKDIFEMYATEKYNTVDILNKYRGTIGKSSLFTMLRNRTYLGKIIYAGHEFEGQHDAIVPESLFNIVQSLIPENPKSSRPKAQKYSYLLTGLLKCHCGCSMSPASAKGGRYHYYVCGDIACKTRVKAEKIEDAVLDQLEKYRSDDALLDRMERKLIKAKEEFLSHARPEMEEAISARREATLERDKIYKVILSMNTLNDAGFLNDKLNYLTKEINRLTAKIEMLGEQTKDTSVYDDIQQELYVMRNTAKLLTEARTHNDRIGLRKIILTHIARIENIGENHYRIEPSASSSKCKEWWSISDLNR</sequence>
<dbReference type="Gene3D" id="3.90.1750.20">
    <property type="entry name" value="Putative Large Serine Recombinase, Chain B, Domain 2"/>
    <property type="match status" value="1"/>
</dbReference>
<dbReference type="InterPro" id="IPR036162">
    <property type="entry name" value="Resolvase-like_N_sf"/>
</dbReference>
<dbReference type="AlphaFoldDB" id="A0A848ASZ4"/>
<dbReference type="CDD" id="cd03768">
    <property type="entry name" value="SR_ResInv"/>
    <property type="match status" value="1"/>
</dbReference>
<dbReference type="InterPro" id="IPR050639">
    <property type="entry name" value="SSR_resolvase"/>
</dbReference>
<dbReference type="Pfam" id="PF00239">
    <property type="entry name" value="Resolvase"/>
    <property type="match status" value="1"/>
</dbReference>
<dbReference type="GO" id="GO:0000150">
    <property type="term" value="F:DNA strand exchange activity"/>
    <property type="evidence" value="ECO:0007669"/>
    <property type="project" value="InterPro"/>
</dbReference>
<feature type="domain" description="Resolvase/invertase-type recombinase catalytic" evidence="1">
    <location>
        <begin position="2"/>
        <end position="153"/>
    </location>
</feature>
<gene>
    <name evidence="3" type="ORF">HF882_06635</name>
</gene>
<comment type="caution">
    <text evidence="3">The sequence shown here is derived from an EMBL/GenBank/DDBJ whole genome shotgun (WGS) entry which is preliminary data.</text>
</comment>
<dbReference type="InterPro" id="IPR006119">
    <property type="entry name" value="Resolv_N"/>
</dbReference>
<dbReference type="RefSeq" id="WP_168962053.1">
    <property type="nucleotide sequence ID" value="NZ_JABAEW010000009.1"/>
</dbReference>
<evidence type="ECO:0000259" key="2">
    <source>
        <dbReference type="PROSITE" id="PS51737"/>
    </source>
</evidence>
<name>A0A848ASZ4_9BACT</name>
<proteinExistence type="predicted"/>
<accession>A0A848ASZ4</accession>
<dbReference type="InterPro" id="IPR011109">
    <property type="entry name" value="DNA_bind_recombinase_dom"/>
</dbReference>
<dbReference type="Proteomes" id="UP000576225">
    <property type="component" value="Unassembled WGS sequence"/>
</dbReference>
<dbReference type="InterPro" id="IPR038109">
    <property type="entry name" value="DNA_bind_recomb_sf"/>
</dbReference>
<evidence type="ECO:0000313" key="4">
    <source>
        <dbReference type="Proteomes" id="UP000576225"/>
    </source>
</evidence>
<dbReference type="PANTHER" id="PTHR30461:SF23">
    <property type="entry name" value="DNA RECOMBINASE-RELATED"/>
    <property type="match status" value="1"/>
</dbReference>
<dbReference type="SUPFAM" id="SSF53041">
    <property type="entry name" value="Resolvase-like"/>
    <property type="match status" value="1"/>
</dbReference>
<dbReference type="GO" id="GO:0003677">
    <property type="term" value="F:DNA binding"/>
    <property type="evidence" value="ECO:0007669"/>
    <property type="project" value="InterPro"/>
</dbReference>
<dbReference type="EMBL" id="JABAEW010000009">
    <property type="protein sequence ID" value="NMD86258.1"/>
    <property type="molecule type" value="Genomic_DNA"/>
</dbReference>
<evidence type="ECO:0000259" key="1">
    <source>
        <dbReference type="PROSITE" id="PS51736"/>
    </source>
</evidence>
<feature type="domain" description="Recombinase" evidence="2">
    <location>
        <begin position="161"/>
        <end position="261"/>
    </location>
</feature>
<dbReference type="PANTHER" id="PTHR30461">
    <property type="entry name" value="DNA-INVERTASE FROM LAMBDOID PROPHAGE"/>
    <property type="match status" value="1"/>
</dbReference>
<protein>
    <submittedName>
        <fullName evidence="3">Recombinase family protein</fullName>
    </submittedName>
</protein>
<dbReference type="Pfam" id="PF13408">
    <property type="entry name" value="Zn_ribbon_recom"/>
    <property type="match status" value="1"/>
</dbReference>
<evidence type="ECO:0000313" key="3">
    <source>
        <dbReference type="EMBL" id="NMD86258.1"/>
    </source>
</evidence>
<dbReference type="PROSITE" id="PS51737">
    <property type="entry name" value="RECOMBINASE_DNA_BIND"/>
    <property type="match status" value="1"/>
</dbReference>
<dbReference type="Pfam" id="PF07508">
    <property type="entry name" value="Recombinase"/>
    <property type="match status" value="1"/>
</dbReference>
<reference evidence="3 4" key="1">
    <citation type="submission" date="2020-04" db="EMBL/GenBank/DDBJ databases">
        <authorList>
            <person name="Hitch T.C.A."/>
            <person name="Wylensek D."/>
            <person name="Clavel T."/>
        </authorList>
    </citation>
    <scope>NUCLEOTIDE SEQUENCE [LARGE SCALE GENOMIC DNA]</scope>
    <source>
        <strain evidence="3 4">COR2-253-APC-1A</strain>
    </source>
</reference>
<dbReference type="InterPro" id="IPR025827">
    <property type="entry name" value="Zn_ribbon_recom_dom"/>
</dbReference>